<protein>
    <recommendedName>
        <fullName evidence="4">Lipoprotein</fullName>
    </recommendedName>
</protein>
<evidence type="ECO:0000256" key="1">
    <source>
        <dbReference type="SAM" id="SignalP"/>
    </source>
</evidence>
<feature type="signal peptide" evidence="1">
    <location>
        <begin position="1"/>
        <end position="22"/>
    </location>
</feature>
<sequence length="269" mass="28239">MTWIAAVVGTVLACAVAAPAGAAPPAVTRCSELAVDGRVEGIDLGSHLWVDVDCHLTDVVVRGTVYSYEGATLTSERVRVHEGLYLRGDAQLRDTVVGWVSLDPPANLSVESSTVRGSVVGRAGSVSLRYARVSGDYDVTTSDIARLQSTTVAGSTTTRGGRLVVHDSTFLGTLHSIGNGDVLVCRAAVLGDLRVEALTDYARLGVEGRQFCRSEIRGSVILEDNPHSIDLGPLYIYGDLVCTGNTGPRGITGLGEGWLFGVAVGQCRP</sequence>
<evidence type="ECO:0000313" key="2">
    <source>
        <dbReference type="EMBL" id="MBB2924897.1"/>
    </source>
</evidence>
<name>A0A7W4UIP6_9CELL</name>
<organism evidence="2 3">
    <name type="scientific">Cellulomonas cellasea</name>
    <dbReference type="NCBI Taxonomy" id="43670"/>
    <lineage>
        <taxon>Bacteria</taxon>
        <taxon>Bacillati</taxon>
        <taxon>Actinomycetota</taxon>
        <taxon>Actinomycetes</taxon>
        <taxon>Micrococcales</taxon>
        <taxon>Cellulomonadaceae</taxon>
        <taxon>Cellulomonas</taxon>
    </lineage>
</organism>
<evidence type="ECO:0008006" key="4">
    <source>
        <dbReference type="Google" id="ProtNLM"/>
    </source>
</evidence>
<dbReference type="RefSeq" id="WP_183297651.1">
    <property type="nucleotide sequence ID" value="NZ_JACHVX010000006.1"/>
</dbReference>
<dbReference type="Proteomes" id="UP000518206">
    <property type="component" value="Unassembled WGS sequence"/>
</dbReference>
<comment type="caution">
    <text evidence="2">The sequence shown here is derived from an EMBL/GenBank/DDBJ whole genome shotgun (WGS) entry which is preliminary data.</text>
</comment>
<evidence type="ECO:0000313" key="3">
    <source>
        <dbReference type="Proteomes" id="UP000518206"/>
    </source>
</evidence>
<dbReference type="EMBL" id="JACHVX010000006">
    <property type="protein sequence ID" value="MBB2924897.1"/>
    <property type="molecule type" value="Genomic_DNA"/>
</dbReference>
<feature type="chain" id="PRO_5030568998" description="Lipoprotein" evidence="1">
    <location>
        <begin position="23"/>
        <end position="269"/>
    </location>
</feature>
<accession>A0A7W4UIP6</accession>
<reference evidence="2 3" key="2">
    <citation type="submission" date="2020-08" db="EMBL/GenBank/DDBJ databases">
        <authorList>
            <person name="Partida-Martinez L."/>
            <person name="Huntemann M."/>
            <person name="Clum A."/>
            <person name="Wang J."/>
            <person name="Palaniappan K."/>
            <person name="Ritter S."/>
            <person name="Chen I.-M."/>
            <person name="Stamatis D."/>
            <person name="Reddy T."/>
            <person name="O'Malley R."/>
            <person name="Daum C."/>
            <person name="Shapiro N."/>
            <person name="Ivanova N."/>
            <person name="Kyrpides N."/>
            <person name="Woyke T."/>
        </authorList>
    </citation>
    <scope>NUCLEOTIDE SEQUENCE [LARGE SCALE GENOMIC DNA]</scope>
    <source>
        <strain evidence="2 3">RAS26</strain>
    </source>
</reference>
<reference evidence="2 3" key="1">
    <citation type="submission" date="2020-08" db="EMBL/GenBank/DDBJ databases">
        <title>The Agave Microbiome: Exploring the role of microbial communities in plant adaptations to desert environments.</title>
        <authorList>
            <person name="Partida-Martinez L.P."/>
        </authorList>
    </citation>
    <scope>NUCLEOTIDE SEQUENCE [LARGE SCALE GENOMIC DNA]</scope>
    <source>
        <strain evidence="2 3">RAS26</strain>
    </source>
</reference>
<keyword evidence="1" id="KW-0732">Signal</keyword>
<proteinExistence type="predicted"/>
<dbReference type="AlphaFoldDB" id="A0A7W4UIP6"/>
<gene>
    <name evidence="2" type="ORF">FHR80_003833</name>
</gene>